<dbReference type="AlphaFoldDB" id="A0A2N9I2Q1"/>
<dbReference type="InterPro" id="IPR036691">
    <property type="entry name" value="Endo/exonu/phosph_ase_sf"/>
</dbReference>
<gene>
    <name evidence="3" type="ORF">FSB_LOCUS46196</name>
</gene>
<dbReference type="InterPro" id="IPR012337">
    <property type="entry name" value="RNaseH-like_sf"/>
</dbReference>
<evidence type="ECO:0000313" key="3">
    <source>
        <dbReference type="EMBL" id="SPD18314.1"/>
    </source>
</evidence>
<dbReference type="PROSITE" id="PS50158">
    <property type="entry name" value="ZF_CCHC"/>
    <property type="match status" value="1"/>
</dbReference>
<dbReference type="Pfam" id="PF13966">
    <property type="entry name" value="zf-RVT"/>
    <property type="match status" value="1"/>
</dbReference>
<dbReference type="GO" id="GO:0004523">
    <property type="term" value="F:RNA-DNA hybrid ribonuclease activity"/>
    <property type="evidence" value="ECO:0007669"/>
    <property type="project" value="InterPro"/>
</dbReference>
<dbReference type="SUPFAM" id="SSF53098">
    <property type="entry name" value="Ribonuclease H-like"/>
    <property type="match status" value="1"/>
</dbReference>
<name>A0A2N9I2Q1_FAGSY</name>
<evidence type="ECO:0000259" key="2">
    <source>
        <dbReference type="PROSITE" id="PS50158"/>
    </source>
</evidence>
<dbReference type="InterPro" id="IPR036397">
    <property type="entry name" value="RNaseH_sf"/>
</dbReference>
<dbReference type="Gene3D" id="3.30.420.10">
    <property type="entry name" value="Ribonuclease H-like superfamily/Ribonuclease H"/>
    <property type="match status" value="1"/>
</dbReference>
<evidence type="ECO:0000256" key="1">
    <source>
        <dbReference type="PROSITE-ProRule" id="PRU00047"/>
    </source>
</evidence>
<dbReference type="Pfam" id="PF14111">
    <property type="entry name" value="DUF4283"/>
    <property type="match status" value="1"/>
</dbReference>
<dbReference type="InterPro" id="IPR025836">
    <property type="entry name" value="Zn_knuckle_CX2CX4HX4C"/>
</dbReference>
<feature type="domain" description="CCHC-type" evidence="2">
    <location>
        <begin position="233"/>
        <end position="246"/>
    </location>
</feature>
<dbReference type="Pfam" id="PF13456">
    <property type="entry name" value="RVT_3"/>
    <property type="match status" value="1"/>
</dbReference>
<dbReference type="GO" id="GO:0008270">
    <property type="term" value="F:zinc ion binding"/>
    <property type="evidence" value="ECO:0007669"/>
    <property type="project" value="UniProtKB-KW"/>
</dbReference>
<keyword evidence="1" id="KW-0862">Zinc</keyword>
<dbReference type="SUPFAM" id="SSF56219">
    <property type="entry name" value="DNase I-like"/>
    <property type="match status" value="1"/>
</dbReference>
<dbReference type="Gene3D" id="3.60.10.10">
    <property type="entry name" value="Endonuclease/exonuclease/phosphatase"/>
    <property type="match status" value="1"/>
</dbReference>
<dbReference type="InterPro" id="IPR001878">
    <property type="entry name" value="Znf_CCHC"/>
</dbReference>
<proteinExistence type="predicted"/>
<dbReference type="CDD" id="cd06222">
    <property type="entry name" value="RNase_H_like"/>
    <property type="match status" value="1"/>
</dbReference>
<accession>A0A2N9I2Q1</accession>
<dbReference type="InterPro" id="IPR044730">
    <property type="entry name" value="RNase_H-like_dom_plant"/>
</dbReference>
<dbReference type="InterPro" id="IPR025558">
    <property type="entry name" value="DUF4283"/>
</dbReference>
<dbReference type="InterPro" id="IPR002156">
    <property type="entry name" value="RNaseH_domain"/>
</dbReference>
<sequence length="1125" mass="126036">MKIGGLGLFDSSKCLVLCYFSSVVLAFGFSMDKLVTQTSRLGWAAGLVSLELEPGAEDKAKLMLLGKVLSSRPFSRGVVKEIIAKAWNTVNEVDVAGVDKNVFLFTFKHEVDMRKVWDRRHWSFKGKHLILKKYNPDWSLNEVDFSKTDLWVQVHGLSLNRQGEVNLKKIGHMLGTILEVDVAGSGPSAGMRFVRIHIRVAVNHPLAMGFPIGRERLLVLWVPFKYKKLGSVCYGCGHIGHEGKNCSVEGIRLLSNEQIFEGIYGNWLREGSTEYQPGIDLEGLISSDWVECTVQPIQGASTSNVEHQTPMDHLENWVDRGQVVGTRYKGLVLGESQKSEQVACHRLLSCHLLTAVEKSQSGDTAMPRDKQLPIHSEPSRAPTVFSIRAFVKGEGPDVLFVSEIKVSSPKMEKLNFKMGFANCFAIDSRDRASGLALFWKMGVELEVVFSNKNAVAALVFSNPPENLWLLLVVYGDFNSIVRGSEKQRGSSFGAELSKSLQNFMNDVGTIDLGFCGSKFTWSNRRAGLANIRERLDKGICNADWQTLFPKAGVKHLTAANSDHCPIILDTSMELRKGVRPFRFEAMWTKDRSNLGVIENAWASEVEGYQKFKLPKKLMRTSKELIAWNKSTFGYAQDLEGLLSPYISEAENSKLSRIGMATGRIGIGSWVPRPRPALWLEASAKVIPKPYLFILCMDVLAKLIDREVSRRALKGVLLALGAPSISKLLYADDVLLFCGACRKEVKVLLNCVELFCKWFGQTISIEKSGWFVSKGNFKHPKWSIAQEDSWIWVKTNNGDFSIKSAFQEVYSCEGTGVDSLLSQIWKLNIHNRLKMLLWRIASDILPTYNLLVRFNPSILPFCPLCEIALESPIHVFWECHFARSLWFGCDWGIMTEYFQFLSARDLIKAVIFPPEDVKAISGGERKFMLLGAIILDVIWKSRNLKVHENKVIEVGRALRSIQASFCEHGLGHSKPNVSNSSVFVTRWEKPGRGVIKLNFDAAIGMDFSYVAVVARDWRGELVFALSKKAKTIIPLQAEMEAIWWSMQLALSHGFSAICFESDSSSCIEALLKPAASIPWRIRRCVLDVLSLAADFPDWSFRWIHREANGAADSLAKWTACISSSVV</sequence>
<dbReference type="InterPro" id="IPR026960">
    <property type="entry name" value="RVT-Znf"/>
</dbReference>
<dbReference type="Pfam" id="PF14392">
    <property type="entry name" value="zf-CCHC_4"/>
    <property type="match status" value="1"/>
</dbReference>
<reference evidence="3" key="1">
    <citation type="submission" date="2018-02" db="EMBL/GenBank/DDBJ databases">
        <authorList>
            <person name="Cohen D.B."/>
            <person name="Kent A.D."/>
        </authorList>
    </citation>
    <scope>NUCLEOTIDE SEQUENCE</scope>
</reference>
<dbReference type="GO" id="GO:0003676">
    <property type="term" value="F:nucleic acid binding"/>
    <property type="evidence" value="ECO:0007669"/>
    <property type="project" value="InterPro"/>
</dbReference>
<keyword evidence="1" id="KW-0863">Zinc-finger</keyword>
<protein>
    <recommendedName>
        <fullName evidence="2">CCHC-type domain-containing protein</fullName>
    </recommendedName>
</protein>
<organism evidence="3">
    <name type="scientific">Fagus sylvatica</name>
    <name type="common">Beechnut</name>
    <dbReference type="NCBI Taxonomy" id="28930"/>
    <lineage>
        <taxon>Eukaryota</taxon>
        <taxon>Viridiplantae</taxon>
        <taxon>Streptophyta</taxon>
        <taxon>Embryophyta</taxon>
        <taxon>Tracheophyta</taxon>
        <taxon>Spermatophyta</taxon>
        <taxon>Magnoliopsida</taxon>
        <taxon>eudicotyledons</taxon>
        <taxon>Gunneridae</taxon>
        <taxon>Pentapetalae</taxon>
        <taxon>rosids</taxon>
        <taxon>fabids</taxon>
        <taxon>Fagales</taxon>
        <taxon>Fagaceae</taxon>
        <taxon>Fagus</taxon>
    </lineage>
</organism>
<dbReference type="PANTHER" id="PTHR33710">
    <property type="entry name" value="BNAC02G09200D PROTEIN"/>
    <property type="match status" value="1"/>
</dbReference>
<keyword evidence="1" id="KW-0479">Metal-binding</keyword>
<dbReference type="EMBL" id="OIVN01004602">
    <property type="protein sequence ID" value="SPD18314.1"/>
    <property type="molecule type" value="Genomic_DNA"/>
</dbReference>
<dbReference type="PANTHER" id="PTHR33710:SF77">
    <property type="entry name" value="DNASE I-LIKE SUPERFAMILY PROTEIN"/>
    <property type="match status" value="1"/>
</dbReference>